<dbReference type="InterPro" id="IPR055621">
    <property type="entry name" value="DUF7197"/>
</dbReference>
<accession>A0A4D5XFM3</accession>
<proteinExistence type="predicted"/>
<evidence type="ECO:0000313" key="1">
    <source>
        <dbReference type="EMBL" id="QBK89342.1"/>
    </source>
</evidence>
<dbReference type="EMBL" id="MK500416">
    <property type="protein sequence ID" value="QBK89342.1"/>
    <property type="molecule type" value="Genomic_DNA"/>
</dbReference>
<dbReference type="Pfam" id="PF23827">
    <property type="entry name" value="DUF7197"/>
    <property type="match status" value="1"/>
</dbReference>
<sequence length="221" mass="26759">MSTKSNKCVVKKKKDNIITEDEFEPREKLLHNSLTRYYRNLKLKHIKTMLDIIDQKSHVSLRLLDWFVTRFAKDNNTTYIIKNRKDPFYIHISYKCQLRSFRKKYFDPFKRSGKFEFSYEKKNRDKKILTTIGQLNFFKWAINNKIIKYVQDNHEMILSAMIKSNKEDKNRKKHKMEKKKKDKKKIKKEEKVKISKYGIDIEAIKVIDGDDEVEKYVVSFD</sequence>
<protein>
    <submittedName>
        <fullName evidence="1">Uncharacterized protein</fullName>
    </submittedName>
</protein>
<organism evidence="1">
    <name type="scientific">Mimivirus LCMiAC02</name>
    <dbReference type="NCBI Taxonomy" id="2506609"/>
    <lineage>
        <taxon>Viruses</taxon>
        <taxon>Varidnaviria</taxon>
        <taxon>Bamfordvirae</taxon>
        <taxon>Nucleocytoviricota</taxon>
        <taxon>Megaviricetes</taxon>
        <taxon>Imitervirales</taxon>
        <taxon>Mimiviridae</taxon>
        <taxon>Klosneuvirinae</taxon>
    </lineage>
</organism>
<gene>
    <name evidence="1" type="ORF">LCMiAC02_04370</name>
</gene>
<name>A0A4D5XFM3_9VIRU</name>
<reference evidence="1" key="1">
    <citation type="journal article" date="2019" name="MBio">
        <title>Virus Genomes from Deep Sea Sediments Expand the Ocean Megavirome and Support Independent Origins of Viral Gigantism.</title>
        <authorList>
            <person name="Backstrom D."/>
            <person name="Yutin N."/>
            <person name="Jorgensen S.L."/>
            <person name="Dharamshi J."/>
            <person name="Homa F."/>
            <person name="Zaremba-Niedwiedzka K."/>
            <person name="Spang A."/>
            <person name="Wolf Y.I."/>
            <person name="Koonin E.V."/>
            <person name="Ettema T.J."/>
        </authorList>
    </citation>
    <scope>NUCLEOTIDE SEQUENCE</scope>
</reference>